<dbReference type="RefSeq" id="WP_109626488.1">
    <property type="nucleotide sequence ID" value="NZ_JANKBI010000004.1"/>
</dbReference>
<evidence type="ECO:0000313" key="1">
    <source>
        <dbReference type="EMBL" id="PWJ75548.1"/>
    </source>
</evidence>
<dbReference type="AlphaFoldDB" id="A0AB73T429"/>
<gene>
    <name evidence="1" type="ORF">C7383_106118</name>
</gene>
<sequence length="274" mass="30724">MKERIAECINILGEFCGKRDLPVLTGEELKKRYGVAQADIMVLFGGSIMCGGDVLAEAIRNKIARKYIIVGGEGHTTETLRIKMHSQFPCIETAGLSEACIFDAYLRYRYGLAADFLECESTNCGNNITYLLELLKRNGLDFKTIILAQDASMQRRMEAGLRKYVSKDVTVINFAVYSAKAVTDGPRLVFENEIWGMWDMDRYITLLMGEIPRLSDSKDGYGPNGKNFIAHVDIPEEVVKAFSELQQEYPDKVREANPLFESKIQGQDNPPPSA</sequence>
<accession>A0AB73T429</accession>
<reference evidence="1 2" key="1">
    <citation type="submission" date="2018-05" db="EMBL/GenBank/DDBJ databases">
        <authorList>
            <person name="Goeker M."/>
            <person name="Huntemann M."/>
            <person name="Clum A."/>
            <person name="Pillay M."/>
            <person name="Palaniappan K."/>
            <person name="Varghese N."/>
            <person name="Mikhailova N."/>
            <person name="Stamatis D."/>
            <person name="Reddy T."/>
            <person name="Daum C."/>
            <person name="Shapiro N."/>
            <person name="Ivanova N."/>
            <person name="Kyrpides N."/>
            <person name="Woyke T."/>
        </authorList>
    </citation>
    <scope>NUCLEOTIDE SEQUENCE [LARGE SCALE GENOMIC DNA]</scope>
    <source>
        <strain evidence="1 2">DSM 26524</strain>
    </source>
</reference>
<dbReference type="Proteomes" id="UP000245412">
    <property type="component" value="Unassembled WGS sequence"/>
</dbReference>
<dbReference type="InterPro" id="IPR014729">
    <property type="entry name" value="Rossmann-like_a/b/a_fold"/>
</dbReference>
<dbReference type="Gene3D" id="1.10.3620.10">
    <property type="entry name" value="YdcF like domain"/>
    <property type="match status" value="1"/>
</dbReference>
<dbReference type="Gene3D" id="3.40.50.620">
    <property type="entry name" value="HUPs"/>
    <property type="match status" value="1"/>
</dbReference>
<dbReference type="InterPro" id="IPR051599">
    <property type="entry name" value="Cell_Envelope_Assoc"/>
</dbReference>
<comment type="caution">
    <text evidence="1">The sequence shown here is derived from an EMBL/GenBank/DDBJ whole genome shotgun (WGS) entry which is preliminary data.</text>
</comment>
<evidence type="ECO:0000313" key="2">
    <source>
        <dbReference type="Proteomes" id="UP000245412"/>
    </source>
</evidence>
<name>A0AB73T429_9FIRM</name>
<dbReference type="PANTHER" id="PTHR30336">
    <property type="entry name" value="INNER MEMBRANE PROTEIN, PROBABLE PERMEASE"/>
    <property type="match status" value="1"/>
</dbReference>
<evidence type="ECO:0008006" key="3">
    <source>
        <dbReference type="Google" id="ProtNLM"/>
    </source>
</evidence>
<organism evidence="1 2">
    <name type="scientific">Murimonas intestini</name>
    <dbReference type="NCBI Taxonomy" id="1337051"/>
    <lineage>
        <taxon>Bacteria</taxon>
        <taxon>Bacillati</taxon>
        <taxon>Bacillota</taxon>
        <taxon>Clostridia</taxon>
        <taxon>Lachnospirales</taxon>
        <taxon>Lachnospiraceae</taxon>
        <taxon>Murimonas</taxon>
    </lineage>
</organism>
<protein>
    <recommendedName>
        <fullName evidence="3">YdcF family protein</fullName>
    </recommendedName>
</protein>
<dbReference type="GO" id="GO:0005886">
    <property type="term" value="C:plasma membrane"/>
    <property type="evidence" value="ECO:0007669"/>
    <property type="project" value="TreeGrafter"/>
</dbReference>
<keyword evidence="2" id="KW-1185">Reference proteome</keyword>
<proteinExistence type="predicted"/>
<dbReference type="EMBL" id="QGGY01000006">
    <property type="protein sequence ID" value="PWJ75548.1"/>
    <property type="molecule type" value="Genomic_DNA"/>
</dbReference>
<dbReference type="PANTHER" id="PTHR30336:SF20">
    <property type="entry name" value="DUF218 DOMAIN-CONTAINING PROTEIN"/>
    <property type="match status" value="1"/>
</dbReference>